<name>A0A0A9EN10_ARUDO</name>
<accession>A0A0A9EN10</accession>
<dbReference type="AlphaFoldDB" id="A0A0A9EN10"/>
<protein>
    <submittedName>
        <fullName evidence="1">Uncharacterized protein</fullName>
    </submittedName>
</protein>
<evidence type="ECO:0000313" key="1">
    <source>
        <dbReference type="EMBL" id="JAD99240.1"/>
    </source>
</evidence>
<reference evidence="1" key="2">
    <citation type="journal article" date="2015" name="Data Brief">
        <title>Shoot transcriptome of the giant reed, Arundo donax.</title>
        <authorList>
            <person name="Barrero R.A."/>
            <person name="Guerrero F.D."/>
            <person name="Moolhuijzen P."/>
            <person name="Goolsby J.A."/>
            <person name="Tidwell J."/>
            <person name="Bellgard S.E."/>
            <person name="Bellgard M.I."/>
        </authorList>
    </citation>
    <scope>NUCLEOTIDE SEQUENCE</scope>
    <source>
        <tissue evidence="1">Shoot tissue taken approximately 20 cm above the soil surface</tissue>
    </source>
</reference>
<dbReference type="EMBL" id="GBRH01198655">
    <property type="protein sequence ID" value="JAD99240.1"/>
    <property type="molecule type" value="Transcribed_RNA"/>
</dbReference>
<organism evidence="1">
    <name type="scientific">Arundo donax</name>
    <name type="common">Giant reed</name>
    <name type="synonym">Donax arundinaceus</name>
    <dbReference type="NCBI Taxonomy" id="35708"/>
    <lineage>
        <taxon>Eukaryota</taxon>
        <taxon>Viridiplantae</taxon>
        <taxon>Streptophyta</taxon>
        <taxon>Embryophyta</taxon>
        <taxon>Tracheophyta</taxon>
        <taxon>Spermatophyta</taxon>
        <taxon>Magnoliopsida</taxon>
        <taxon>Liliopsida</taxon>
        <taxon>Poales</taxon>
        <taxon>Poaceae</taxon>
        <taxon>PACMAD clade</taxon>
        <taxon>Arundinoideae</taxon>
        <taxon>Arundineae</taxon>
        <taxon>Arundo</taxon>
    </lineage>
</organism>
<sequence>MQPVTVHERNILQNNKNQHVCHYCKLAYPGPLQTTDNLPFSVELLPAADPCFFL</sequence>
<proteinExistence type="predicted"/>
<reference evidence="1" key="1">
    <citation type="submission" date="2014-09" db="EMBL/GenBank/DDBJ databases">
        <authorList>
            <person name="Magalhaes I.L.F."/>
            <person name="Oliveira U."/>
            <person name="Santos F.R."/>
            <person name="Vidigal T.H.D.A."/>
            <person name="Brescovit A.D."/>
            <person name="Santos A.J."/>
        </authorList>
    </citation>
    <scope>NUCLEOTIDE SEQUENCE</scope>
    <source>
        <tissue evidence="1">Shoot tissue taken approximately 20 cm above the soil surface</tissue>
    </source>
</reference>